<dbReference type="SUPFAM" id="SSF55895">
    <property type="entry name" value="Ribonuclease Rh-like"/>
    <property type="match status" value="1"/>
</dbReference>
<sequence length="303" mass="33266">MKFTAATLAVLTAASTVAAVVDKRLVDNLSQLGQLGQQFAHKGQEIASCAKASTQLSCHASYAIAANSSANCCFNGALTDGGKQSGLILSTQFWTTNAPDASNNGPSDSTTIHGLWPDYCDGTYPQFCSAVSGIPEYTGEQIEAVMRKYDPALFAYYQKYFKDLNGDSTSFLEHEFNKHGTCYTTMRPSCQPSLPWISQPDFAVLNYFRQIAHKFAERPTYAILEAAGIVPSTTQNYTLAQVQQSLKAFHGATPFVGCNKKGEMNEFWWFWNVRGQVNFGLYEPVESTTKSTCPASLRYLPKP</sequence>
<dbReference type="Pfam" id="PF00445">
    <property type="entry name" value="Ribonuclease_T2"/>
    <property type="match status" value="1"/>
</dbReference>
<dbReference type="GO" id="GO:0005576">
    <property type="term" value="C:extracellular region"/>
    <property type="evidence" value="ECO:0007669"/>
    <property type="project" value="TreeGrafter"/>
</dbReference>
<dbReference type="PANTHER" id="PTHR11240:SF22">
    <property type="entry name" value="RIBONUCLEASE T2"/>
    <property type="match status" value="1"/>
</dbReference>
<evidence type="ECO:0000313" key="8">
    <source>
        <dbReference type="Proteomes" id="UP000306050"/>
    </source>
</evidence>
<evidence type="ECO:0000256" key="3">
    <source>
        <dbReference type="ARBA" id="ARBA00023157"/>
    </source>
</evidence>
<gene>
    <name evidence="7" type="ORF">EX895_005676</name>
</gene>
<keyword evidence="6" id="KW-0732">Signal</keyword>
<keyword evidence="8" id="KW-1185">Reference proteome</keyword>
<dbReference type="Proteomes" id="UP000306050">
    <property type="component" value="Chromosome SGRAM_7"/>
</dbReference>
<proteinExistence type="inferred from homology"/>
<dbReference type="GeneID" id="40728571"/>
<dbReference type="PROSITE" id="PS00531">
    <property type="entry name" value="RNASE_T2_2"/>
    <property type="match status" value="1"/>
</dbReference>
<comment type="similarity">
    <text evidence="1 5">Belongs to the RNase T2 family.</text>
</comment>
<dbReference type="KEGG" id="sgra:EX895_005676"/>
<feature type="chain" id="PRO_5020437574" description="ribonuclease T2" evidence="6">
    <location>
        <begin position="20"/>
        <end position="303"/>
    </location>
</feature>
<reference evidence="7 8" key="1">
    <citation type="submission" date="2019-05" db="EMBL/GenBank/DDBJ databases">
        <title>Sporisorium graminicola CBS 10092 draft sequencing and annotation.</title>
        <authorList>
            <person name="Solano-Gonzalez S."/>
            <person name="Caddick M.X."/>
            <person name="Darby A."/>
        </authorList>
    </citation>
    <scope>NUCLEOTIDE SEQUENCE [LARGE SCALE GENOMIC DNA]</scope>
    <source>
        <strain evidence="7 8">CBS 10092</strain>
    </source>
</reference>
<dbReference type="EC" id="4.6.1.19" evidence="2"/>
<dbReference type="AlphaFoldDB" id="A0A4U7KMU4"/>
<evidence type="ECO:0000256" key="5">
    <source>
        <dbReference type="RuleBase" id="RU004328"/>
    </source>
</evidence>
<feature type="active site" evidence="4">
    <location>
        <position position="175"/>
    </location>
</feature>
<evidence type="ECO:0000313" key="7">
    <source>
        <dbReference type="EMBL" id="TKY85514.1"/>
    </source>
</evidence>
<dbReference type="GO" id="GO:0033897">
    <property type="term" value="F:ribonuclease T2 activity"/>
    <property type="evidence" value="ECO:0007669"/>
    <property type="project" value="UniProtKB-EC"/>
</dbReference>
<protein>
    <recommendedName>
        <fullName evidence="2">ribonuclease T2</fullName>
        <ecNumber evidence="2">4.6.1.19</ecNumber>
    </recommendedName>
</protein>
<feature type="active site" evidence="4">
    <location>
        <position position="179"/>
    </location>
</feature>
<dbReference type="PANTHER" id="PTHR11240">
    <property type="entry name" value="RIBONUCLEASE T2"/>
    <property type="match status" value="1"/>
</dbReference>
<evidence type="ECO:0000256" key="2">
    <source>
        <dbReference type="ARBA" id="ARBA00012571"/>
    </source>
</evidence>
<dbReference type="RefSeq" id="XP_029737499.1">
    <property type="nucleotide sequence ID" value="XM_029886268.1"/>
</dbReference>
<dbReference type="InterPro" id="IPR036430">
    <property type="entry name" value="RNase_T2-like_sf"/>
</dbReference>
<name>A0A4U7KMU4_9BASI</name>
<feature type="active site" evidence="4">
    <location>
        <position position="113"/>
    </location>
</feature>
<evidence type="ECO:0000256" key="6">
    <source>
        <dbReference type="SAM" id="SignalP"/>
    </source>
</evidence>
<dbReference type="InterPro" id="IPR001568">
    <property type="entry name" value="RNase_T2-like"/>
</dbReference>
<dbReference type="GO" id="GO:0006401">
    <property type="term" value="P:RNA catabolic process"/>
    <property type="evidence" value="ECO:0007669"/>
    <property type="project" value="TreeGrafter"/>
</dbReference>
<accession>A0A4U7KMU4</accession>
<dbReference type="InterPro" id="IPR033130">
    <property type="entry name" value="RNase_T2_His_AS_2"/>
</dbReference>
<evidence type="ECO:0000256" key="1">
    <source>
        <dbReference type="ARBA" id="ARBA00007469"/>
    </source>
</evidence>
<dbReference type="OrthoDB" id="435754at2759"/>
<dbReference type="CDD" id="cd01061">
    <property type="entry name" value="RNase_T2_euk"/>
    <property type="match status" value="1"/>
</dbReference>
<dbReference type="EMBL" id="SRRM01000020">
    <property type="protein sequence ID" value="TKY85514.1"/>
    <property type="molecule type" value="Genomic_DNA"/>
</dbReference>
<feature type="signal peptide" evidence="6">
    <location>
        <begin position="1"/>
        <end position="19"/>
    </location>
</feature>
<dbReference type="InterPro" id="IPR033697">
    <property type="entry name" value="Ribonuclease_T2_eukaryotic"/>
</dbReference>
<dbReference type="GO" id="GO:0003723">
    <property type="term" value="F:RNA binding"/>
    <property type="evidence" value="ECO:0007669"/>
    <property type="project" value="InterPro"/>
</dbReference>
<organism evidence="7 8">
    <name type="scientific">Sporisorium graminicola</name>
    <dbReference type="NCBI Taxonomy" id="280036"/>
    <lineage>
        <taxon>Eukaryota</taxon>
        <taxon>Fungi</taxon>
        <taxon>Dikarya</taxon>
        <taxon>Basidiomycota</taxon>
        <taxon>Ustilaginomycotina</taxon>
        <taxon>Ustilaginomycetes</taxon>
        <taxon>Ustilaginales</taxon>
        <taxon>Ustilaginaceae</taxon>
        <taxon>Sporisorium</taxon>
    </lineage>
</organism>
<dbReference type="Gene3D" id="3.90.730.10">
    <property type="entry name" value="Ribonuclease T2-like"/>
    <property type="match status" value="1"/>
</dbReference>
<keyword evidence="3" id="KW-1015">Disulfide bond</keyword>
<comment type="caution">
    <text evidence="7">The sequence shown here is derived from an EMBL/GenBank/DDBJ whole genome shotgun (WGS) entry which is preliminary data.</text>
</comment>
<evidence type="ECO:0000256" key="4">
    <source>
        <dbReference type="PIRSR" id="PIRSR633697-1"/>
    </source>
</evidence>